<dbReference type="InterPro" id="IPR013403">
    <property type="entry name" value="CRISPR-assoc_prot_Csb1/Cas7u"/>
</dbReference>
<sequence length="401" mass="42429">MLTLSTLLEAVAPGGAATLTSVTRLRAAAGEHASVSPAKFVDGNSSVFAFETRFIDGKPQQAVILDSKQSSLNRGEAAISLAIADGHPLLSRIPRIVVNYENGPTYSDWDLPHRFADGHARAGTIDGEPAVKNPQFKAIRDSTQSNAQAILNGAPAALLLGGWDSTRAQNQLRLRSALVGEIIGVLADQNATGEQQQSRRGGARIDPVAASVKLDATAYARLVDAQEDELSPGNLKKNRETIKKAKKGDTLSAASLGLGAIPPSLDSLGGVSCRDVIRSWVLSFATLRQLRFGASAEGNEAARALLAALGLALLARAEQELYLRANCDLVEIEAPKVTIDRRYGEFEELPPLTVEAADGLFAEALEHAQKLGVAEWNGQTLDIVGCPDILGGAVEESEDEN</sequence>
<dbReference type="EMBL" id="BJNB01000041">
    <property type="protein sequence ID" value="GEB98604.1"/>
    <property type="molecule type" value="Genomic_DNA"/>
</dbReference>
<reference evidence="2 4" key="2">
    <citation type="submission" date="2019-06" db="EMBL/GenBank/DDBJ databases">
        <title>Whole genome shotgun sequence of Corynebacterium flavescens NBRC 14136.</title>
        <authorList>
            <person name="Hosoyama A."/>
            <person name="Uohara A."/>
            <person name="Ohji S."/>
            <person name="Ichikawa N."/>
        </authorList>
    </citation>
    <scope>NUCLEOTIDE SEQUENCE [LARGE SCALE GENOMIC DNA]</scope>
    <source>
        <strain evidence="2 4">NBRC 14136</strain>
    </source>
</reference>
<organism evidence="1 3">
    <name type="scientific">Corynebacterium flavescens</name>
    <dbReference type="NCBI Taxonomy" id="28028"/>
    <lineage>
        <taxon>Bacteria</taxon>
        <taxon>Bacillati</taxon>
        <taxon>Actinomycetota</taxon>
        <taxon>Actinomycetes</taxon>
        <taxon>Mycobacteriales</taxon>
        <taxon>Corynebacteriaceae</taxon>
        <taxon>Corynebacterium</taxon>
    </lineage>
</organism>
<reference evidence="1 3" key="1">
    <citation type="submission" date="2014-08" db="EMBL/GenBank/DDBJ databases">
        <title>Complete genome sequence of Corynebacterium flavescens OJ8(T)(=DSM 20296(T)), isolated from cheese.</title>
        <authorList>
            <person name="Ruckert C."/>
            <person name="Albersmeier A."/>
            <person name="Winkler A."/>
            <person name="Kalinowski J."/>
        </authorList>
    </citation>
    <scope>NUCLEOTIDE SEQUENCE [LARGE SCALE GENOMIC DNA]</scope>
    <source>
        <strain evidence="1 3">OJ8</strain>
    </source>
</reference>
<evidence type="ECO:0000313" key="3">
    <source>
        <dbReference type="Proteomes" id="UP000185479"/>
    </source>
</evidence>
<protein>
    <submittedName>
        <fullName evidence="1">CRISPR-associated protein</fullName>
    </submittedName>
</protein>
<gene>
    <name evidence="2" type="ORF">CFL01nite_20990</name>
    <name evidence="1" type="ORF">CFLV_12505</name>
</gene>
<name>A0A1L7CQ06_CORFL</name>
<dbReference type="NCBIfam" id="TIGR02570">
    <property type="entry name" value="cas7_GSU0053"/>
    <property type="match status" value="1"/>
</dbReference>
<accession>A0A1L7CQ06</accession>
<evidence type="ECO:0000313" key="1">
    <source>
        <dbReference type="EMBL" id="APT87891.1"/>
    </source>
</evidence>
<dbReference type="STRING" id="28028.CFLV_12505"/>
<evidence type="ECO:0000313" key="4">
    <source>
        <dbReference type="Proteomes" id="UP000315353"/>
    </source>
</evidence>
<proteinExistence type="predicted"/>
<dbReference type="Proteomes" id="UP000315353">
    <property type="component" value="Unassembled WGS sequence"/>
</dbReference>
<dbReference type="Pfam" id="PF09617">
    <property type="entry name" value="Cas_GSU0053"/>
    <property type="match status" value="1"/>
</dbReference>
<keyword evidence="3" id="KW-1185">Reference proteome</keyword>
<dbReference type="GeneID" id="82881484"/>
<evidence type="ECO:0000313" key="2">
    <source>
        <dbReference type="EMBL" id="GEB98604.1"/>
    </source>
</evidence>
<dbReference type="Proteomes" id="UP000185479">
    <property type="component" value="Chromosome"/>
</dbReference>
<dbReference type="KEGG" id="cfc:CFLV_12505"/>
<dbReference type="EMBL" id="CP009246">
    <property type="protein sequence ID" value="APT87891.1"/>
    <property type="molecule type" value="Genomic_DNA"/>
</dbReference>
<dbReference type="RefSeq" id="WP_075730792.1">
    <property type="nucleotide sequence ID" value="NZ_BJNB01000041.1"/>
</dbReference>
<dbReference type="AlphaFoldDB" id="A0A1L7CQ06"/>